<organism evidence="10 11">
    <name type="scientific">Halobacillus naozhouensis</name>
    <dbReference type="NCBI Taxonomy" id="554880"/>
    <lineage>
        <taxon>Bacteria</taxon>
        <taxon>Bacillati</taxon>
        <taxon>Bacillota</taxon>
        <taxon>Bacilli</taxon>
        <taxon>Bacillales</taxon>
        <taxon>Bacillaceae</taxon>
        <taxon>Halobacillus</taxon>
    </lineage>
</organism>
<accession>A0ABY8IZP0</accession>
<dbReference type="PRINTS" id="PR00732">
    <property type="entry name" value="GLHYDRLASE4"/>
</dbReference>
<dbReference type="SUPFAM" id="SSF51735">
    <property type="entry name" value="NAD(P)-binding Rossmann-fold domains"/>
    <property type="match status" value="1"/>
</dbReference>
<feature type="domain" description="Glycosyl hydrolase family 4 C-terminal" evidence="9">
    <location>
        <begin position="196"/>
        <end position="416"/>
    </location>
</feature>
<comment type="cofactor">
    <cofactor evidence="7">
        <name>NAD(+)</name>
        <dbReference type="ChEBI" id="CHEBI:57540"/>
    </cofactor>
    <text evidence="7">Binds 1 NAD(+) per subunit.</text>
</comment>
<dbReference type="InterPro" id="IPR019802">
    <property type="entry name" value="GlycHydrolase_4_CS"/>
</dbReference>
<dbReference type="Pfam" id="PF11975">
    <property type="entry name" value="Glyco_hydro_4C"/>
    <property type="match status" value="1"/>
</dbReference>
<keyword evidence="2" id="KW-0479">Metal-binding</keyword>
<reference evidence="10 11" key="1">
    <citation type="submission" date="2023-04" db="EMBL/GenBank/DDBJ databases">
        <title>Genome sequence of Halobacillus naozhouensis KACC 21980.</title>
        <authorList>
            <person name="Kim S."/>
            <person name="Heo J."/>
            <person name="Kwon S.-W."/>
        </authorList>
    </citation>
    <scope>NUCLEOTIDE SEQUENCE [LARGE SCALE GENOMIC DNA]</scope>
    <source>
        <strain evidence="10 11">KCTC 13234</strain>
    </source>
</reference>
<dbReference type="Proteomes" id="UP001221597">
    <property type="component" value="Chromosome"/>
</dbReference>
<keyword evidence="4 7" id="KW-0520">NAD</keyword>
<feature type="transmembrane region" description="Helical" evidence="8">
    <location>
        <begin position="7"/>
        <end position="25"/>
    </location>
</feature>
<comment type="similarity">
    <text evidence="1 7">Belongs to the glycosyl hydrolase 4 family.</text>
</comment>
<dbReference type="Pfam" id="PF02056">
    <property type="entry name" value="Glyco_hydro_4"/>
    <property type="match status" value="1"/>
</dbReference>
<dbReference type="CDD" id="cd05298">
    <property type="entry name" value="GH4_GlvA_pagL_like"/>
    <property type="match status" value="1"/>
</dbReference>
<proteinExistence type="inferred from homology"/>
<evidence type="ECO:0000313" key="10">
    <source>
        <dbReference type="EMBL" id="WFT74664.1"/>
    </source>
</evidence>
<dbReference type="InterPro" id="IPR022616">
    <property type="entry name" value="Glyco_hydro_4_C"/>
</dbReference>
<gene>
    <name evidence="10" type="ORF">P9989_20320</name>
</gene>
<dbReference type="PANTHER" id="PTHR32092:SF14">
    <property type="entry name" value="MALTOSE-6'-PHOSPHATE GLUCOSIDASE"/>
    <property type="match status" value="1"/>
</dbReference>
<name>A0ABY8IZP0_9BACI</name>
<dbReference type="EMBL" id="CP121671">
    <property type="protein sequence ID" value="WFT74664.1"/>
    <property type="molecule type" value="Genomic_DNA"/>
</dbReference>
<evidence type="ECO:0000256" key="3">
    <source>
        <dbReference type="ARBA" id="ARBA00022801"/>
    </source>
</evidence>
<dbReference type="SUPFAM" id="SSF56327">
    <property type="entry name" value="LDH C-terminal domain-like"/>
    <property type="match status" value="1"/>
</dbReference>
<protein>
    <submittedName>
        <fullName evidence="10">6-phospho-alpha-glucosidase</fullName>
    </submittedName>
</protein>
<keyword evidence="8" id="KW-1133">Transmembrane helix</keyword>
<evidence type="ECO:0000259" key="9">
    <source>
        <dbReference type="Pfam" id="PF11975"/>
    </source>
</evidence>
<keyword evidence="11" id="KW-1185">Reference proteome</keyword>
<keyword evidence="6 7" id="KW-0326">Glycosidase</keyword>
<evidence type="ECO:0000313" key="11">
    <source>
        <dbReference type="Proteomes" id="UP001221597"/>
    </source>
</evidence>
<evidence type="ECO:0000256" key="7">
    <source>
        <dbReference type="RuleBase" id="RU361152"/>
    </source>
</evidence>
<evidence type="ECO:0000256" key="1">
    <source>
        <dbReference type="ARBA" id="ARBA00010141"/>
    </source>
</evidence>
<evidence type="ECO:0000256" key="2">
    <source>
        <dbReference type="ARBA" id="ARBA00022723"/>
    </source>
</evidence>
<dbReference type="InterPro" id="IPR001088">
    <property type="entry name" value="Glyco_hydro_4"/>
</dbReference>
<dbReference type="Gene3D" id="3.90.110.10">
    <property type="entry name" value="Lactate dehydrogenase/glycoside hydrolase, family 4, C-terminal"/>
    <property type="match status" value="1"/>
</dbReference>
<evidence type="ECO:0000256" key="5">
    <source>
        <dbReference type="ARBA" id="ARBA00023211"/>
    </source>
</evidence>
<keyword evidence="3 7" id="KW-0378">Hydrolase</keyword>
<evidence type="ECO:0000256" key="6">
    <source>
        <dbReference type="ARBA" id="ARBA00023295"/>
    </source>
</evidence>
<keyword evidence="8" id="KW-0812">Transmembrane</keyword>
<dbReference type="InterPro" id="IPR015955">
    <property type="entry name" value="Lactate_DH/Glyco_Ohase_4_C"/>
</dbReference>
<keyword evidence="8" id="KW-0472">Membrane</keyword>
<dbReference type="PROSITE" id="PS01324">
    <property type="entry name" value="GLYCOSYL_HYDROL_F4"/>
    <property type="match status" value="1"/>
</dbReference>
<dbReference type="PANTHER" id="PTHR32092">
    <property type="entry name" value="6-PHOSPHO-BETA-GLUCOSIDASE-RELATED"/>
    <property type="match status" value="1"/>
</dbReference>
<evidence type="ECO:0000256" key="4">
    <source>
        <dbReference type="ARBA" id="ARBA00023027"/>
    </source>
</evidence>
<evidence type="ECO:0000256" key="8">
    <source>
        <dbReference type="SAM" id="Phobius"/>
    </source>
</evidence>
<sequence length="449" mass="51649">MRKQRLVVVGSGSTYTMGMMMSLIAEKERFPLKDVIFYDIDEQRQERNARATEILFKERYPELESFSYTTEKEAAFKQADFVFVQIRTGGLAMREQDEQISLKHRVVGQETCGPGGMAYGLRSIGDMVELVNDVRRCSPEAWILNYTNPAAIVAEALNREFPNDNRILNICDMPIAIMISYAKILGLDVWDIVPEYFGLNHFGWFTKIFDKEGNDHTERLKRLIMETGFTPEDEAIANDLSWQKTFEQARQMLIDFPEFLPNTYLQYYLYPEAMVEKEDPNRTRARQVIEGRQKHVHDLCDRIIEKETAEGEDLHVDIHGVFMIKAAESLAYNLNERFIVMVENNGVIPNLPAEAMVEVPALLTSQGPKPFSIGKIPTFYKGLIEGQLAYEQLVVDAYFEESYQKLIQALTVNRTVVNASKVKEIVDDLIIANEKYWPELKKNTDSSFK</sequence>
<keyword evidence="5" id="KW-0464">Manganese</keyword>
<dbReference type="InterPro" id="IPR036291">
    <property type="entry name" value="NAD(P)-bd_dom_sf"/>
</dbReference>
<dbReference type="RefSeq" id="WP_283076660.1">
    <property type="nucleotide sequence ID" value="NZ_CP121671.1"/>
</dbReference>
<dbReference type="Gene3D" id="3.40.50.720">
    <property type="entry name" value="NAD(P)-binding Rossmann-like Domain"/>
    <property type="match status" value="1"/>
</dbReference>